<gene>
    <name evidence="3" type="ORF">C666_00040</name>
</gene>
<protein>
    <recommendedName>
        <fullName evidence="5">Secreted protein</fullName>
    </recommendedName>
</protein>
<evidence type="ECO:0000313" key="3">
    <source>
        <dbReference type="EMBL" id="ENO90568.1"/>
    </source>
</evidence>
<feature type="region of interest" description="Disordered" evidence="1">
    <location>
        <begin position="40"/>
        <end position="95"/>
    </location>
</feature>
<proteinExistence type="predicted"/>
<keyword evidence="4" id="KW-1185">Reference proteome</keyword>
<evidence type="ECO:0000313" key="4">
    <source>
        <dbReference type="Proteomes" id="UP000013232"/>
    </source>
</evidence>
<dbReference type="eggNOG" id="ENOG5033D9G">
    <property type="taxonomic scope" value="Bacteria"/>
</dbReference>
<dbReference type="Proteomes" id="UP000013232">
    <property type="component" value="Unassembled WGS sequence"/>
</dbReference>
<evidence type="ECO:0008006" key="5">
    <source>
        <dbReference type="Google" id="ProtNLM"/>
    </source>
</evidence>
<name>N6Z896_THAL4</name>
<keyword evidence="2" id="KW-0732">Signal</keyword>
<evidence type="ECO:0000256" key="1">
    <source>
        <dbReference type="SAM" id="MobiDB-lite"/>
    </source>
</evidence>
<feature type="signal peptide" evidence="2">
    <location>
        <begin position="1"/>
        <end position="20"/>
    </location>
</feature>
<organism evidence="3 4">
    <name type="scientific">Thauera linaloolentis (strain DSM 12138 / JCM 21573 / CCUG 41526 / CIP 105981 / IAM 15112 / NBRC 102519 / 47Lol)</name>
    <dbReference type="NCBI Taxonomy" id="1123367"/>
    <lineage>
        <taxon>Bacteria</taxon>
        <taxon>Pseudomonadati</taxon>
        <taxon>Pseudomonadota</taxon>
        <taxon>Betaproteobacteria</taxon>
        <taxon>Rhodocyclales</taxon>
        <taxon>Zoogloeaceae</taxon>
        <taxon>Thauera</taxon>
    </lineage>
</organism>
<dbReference type="EMBL" id="AMXE01000001">
    <property type="protein sequence ID" value="ENO90568.1"/>
    <property type="molecule type" value="Genomic_DNA"/>
</dbReference>
<sequence>MNLRRGLFALAMLLAASAGAAPAPWHVWRSKLDGREFCAQTSPGPGWEPVRGPFSDPHCSKRAQAARDTSTVAPPQSIDSGQSSSRSPGKTSGAH</sequence>
<reference evidence="3 4" key="1">
    <citation type="submission" date="2012-09" db="EMBL/GenBank/DDBJ databases">
        <title>Draft Genome Sequences of 6 Strains from Genus Thauera.</title>
        <authorList>
            <person name="Liu B."/>
            <person name="Shapleigh J.P."/>
            <person name="Frostegard A.H."/>
        </authorList>
    </citation>
    <scope>NUCLEOTIDE SEQUENCE [LARGE SCALE GENOMIC DNA]</scope>
    <source>
        <strain evidence="4">47Lol / DSM 12138</strain>
    </source>
</reference>
<dbReference type="STRING" id="1123367.GCA_000621305_02001"/>
<dbReference type="AlphaFoldDB" id="N6Z896"/>
<evidence type="ECO:0000256" key="2">
    <source>
        <dbReference type="SAM" id="SignalP"/>
    </source>
</evidence>
<comment type="caution">
    <text evidence="3">The sequence shown here is derived from an EMBL/GenBank/DDBJ whole genome shotgun (WGS) entry which is preliminary data.</text>
</comment>
<accession>N6Z896</accession>
<feature type="compositionally biased region" description="Low complexity" evidence="1">
    <location>
        <begin position="77"/>
        <end position="95"/>
    </location>
</feature>
<feature type="chain" id="PRO_5004129008" description="Secreted protein" evidence="2">
    <location>
        <begin position="21"/>
        <end position="95"/>
    </location>
</feature>